<evidence type="ECO:0000256" key="6">
    <source>
        <dbReference type="PIRSR" id="PIRSR601382-1"/>
    </source>
</evidence>
<comment type="similarity">
    <text evidence="3 8">Belongs to the glycosyl hydrolase 47 family.</text>
</comment>
<keyword evidence="10" id="KW-1185">Reference proteome</keyword>
<evidence type="ECO:0000313" key="9">
    <source>
        <dbReference type="EMBL" id="CAF3004521.1"/>
    </source>
</evidence>
<dbReference type="PANTHER" id="PTHR11742">
    <property type="entry name" value="MANNOSYL-OLIGOSACCHARIDE ALPHA-1,2-MANNOSIDASE-RELATED"/>
    <property type="match status" value="1"/>
</dbReference>
<dbReference type="EC" id="3.2.1.-" evidence="8"/>
<dbReference type="PANTHER" id="PTHR11742:SF6">
    <property type="entry name" value="MANNOSYL-OLIGOSACCHARIDE ALPHA-1,2-MANNOSIDASE IA-RELATED"/>
    <property type="match status" value="1"/>
</dbReference>
<keyword evidence="8 9" id="KW-0326">Glycosidase</keyword>
<dbReference type="Gene3D" id="1.50.10.10">
    <property type="match status" value="2"/>
</dbReference>
<feature type="disulfide bond" evidence="7">
    <location>
        <begin position="385"/>
        <end position="403"/>
    </location>
</feature>
<feature type="active site" description="Proton donor" evidence="6">
    <location>
        <position position="221"/>
    </location>
</feature>
<evidence type="ECO:0000256" key="8">
    <source>
        <dbReference type="RuleBase" id="RU361193"/>
    </source>
</evidence>
<name>A0A7R8HCL4_LEPSM</name>
<evidence type="ECO:0000256" key="7">
    <source>
        <dbReference type="PIRSR" id="PIRSR601382-3"/>
    </source>
</evidence>
<dbReference type="InterPro" id="IPR050749">
    <property type="entry name" value="Glycosyl_Hydrolase_47"/>
</dbReference>
<dbReference type="InterPro" id="IPR012341">
    <property type="entry name" value="6hp_glycosidase-like_sf"/>
</dbReference>
<dbReference type="InterPro" id="IPR036026">
    <property type="entry name" value="Seven-hairpin_glycosidases"/>
</dbReference>
<dbReference type="GO" id="GO:0000139">
    <property type="term" value="C:Golgi membrane"/>
    <property type="evidence" value="ECO:0007669"/>
    <property type="project" value="TreeGrafter"/>
</dbReference>
<gene>
    <name evidence="9" type="ORF">LSAA_12817</name>
</gene>
<keyword evidence="4 8" id="KW-0378">Hydrolase</keyword>
<feature type="active site" evidence="6">
    <location>
        <position position="322"/>
    </location>
</feature>
<feature type="active site" description="Proton donor" evidence="6">
    <location>
        <position position="417"/>
    </location>
</feature>
<dbReference type="EMBL" id="HG994586">
    <property type="protein sequence ID" value="CAF3004521.1"/>
    <property type="molecule type" value="Genomic_DNA"/>
</dbReference>
<proteinExistence type="inferred from homology"/>
<dbReference type="Pfam" id="PF01532">
    <property type="entry name" value="Glyco_hydro_47"/>
    <property type="match status" value="1"/>
</dbReference>
<dbReference type="Proteomes" id="UP000675881">
    <property type="component" value="Chromosome 7"/>
</dbReference>
<dbReference type="OrthoDB" id="8118055at2759"/>
<evidence type="ECO:0000256" key="1">
    <source>
        <dbReference type="ARBA" id="ARBA00001913"/>
    </source>
</evidence>
<feature type="active site" evidence="6">
    <location>
        <position position="442"/>
    </location>
</feature>
<dbReference type="PRINTS" id="PR00747">
    <property type="entry name" value="GLYHDRLASE47"/>
</dbReference>
<sequence>MSFRSIEKMVIGLVFGGIYSDLLWNCFFFIPDRMNNKVYRVYKKFQASGRDFLIPPVIDKPDVVNSDRDRLMAQIDKDDDSKNVLIKPKVLENKPEIPDAVIQPKELHLKKFKEVGDLSVIEPGSGEDMTVKDKRDFVRNMMKHAWDNYAKYAWGSNELRPISRRGHSASVFGSSPMGASIVDGLDTLYIMGLMDEYKKGRMWVEENLDFDKMIGDISVFETNIRYVGGMLSIYAFTGDSLYKEKAVHIADKLMPAFNTPTGIPHSLINMRTGMSKNFGWASGGASILSEIGTLHMEFAYLSDITGDPKYVNAHTSVGALGDSFYEYLLKEWLRSGKVDIEAKELFDEAALDIENKLIKISSGGLTYIAEFKYGRLEHKMDHLACFGGGIEWMNIGAGITNTCHESYDRTSTKLGPEAFRFTDGAEARALKQNERYYILRPETFESYFVMWRLTHDEKYRQWGWEAIEAIEKNCRSSGGYSGVKNVYQDNGAKDDVQQSFFPGGNLEVFVPIV</sequence>
<comment type="pathway">
    <text evidence="2">Protein modification; protein glycosylation.</text>
</comment>
<dbReference type="SUPFAM" id="SSF48225">
    <property type="entry name" value="Seven-hairpin glycosidases"/>
    <property type="match status" value="1"/>
</dbReference>
<dbReference type="InterPro" id="IPR001382">
    <property type="entry name" value="Glyco_hydro_47"/>
</dbReference>
<evidence type="ECO:0000256" key="3">
    <source>
        <dbReference type="ARBA" id="ARBA00007658"/>
    </source>
</evidence>
<dbReference type="AlphaFoldDB" id="A0A7R8HCL4"/>
<comment type="cofactor">
    <cofactor evidence="1">
        <name>Ca(2+)</name>
        <dbReference type="ChEBI" id="CHEBI:29108"/>
    </cofactor>
</comment>
<accession>A0A7R8HCL4</accession>
<reference evidence="9" key="1">
    <citation type="submission" date="2021-02" db="EMBL/GenBank/DDBJ databases">
        <authorList>
            <person name="Bekaert M."/>
        </authorList>
    </citation>
    <scope>NUCLEOTIDE SEQUENCE</scope>
    <source>
        <strain evidence="9">IoA-00</strain>
    </source>
</reference>
<evidence type="ECO:0000256" key="5">
    <source>
        <dbReference type="ARBA" id="ARBA00023157"/>
    </source>
</evidence>
<dbReference type="GO" id="GO:0005509">
    <property type="term" value="F:calcium ion binding"/>
    <property type="evidence" value="ECO:0007669"/>
    <property type="project" value="InterPro"/>
</dbReference>
<dbReference type="GO" id="GO:0005975">
    <property type="term" value="P:carbohydrate metabolic process"/>
    <property type="evidence" value="ECO:0007669"/>
    <property type="project" value="InterPro"/>
</dbReference>
<dbReference type="GO" id="GO:0005783">
    <property type="term" value="C:endoplasmic reticulum"/>
    <property type="evidence" value="ECO:0007669"/>
    <property type="project" value="TreeGrafter"/>
</dbReference>
<dbReference type="GO" id="GO:0004571">
    <property type="term" value="F:mannosyl-oligosaccharide 1,2-alpha-mannosidase activity"/>
    <property type="evidence" value="ECO:0007669"/>
    <property type="project" value="InterPro"/>
</dbReference>
<keyword evidence="5 7" id="KW-1015">Disulfide bond</keyword>
<evidence type="ECO:0000256" key="2">
    <source>
        <dbReference type="ARBA" id="ARBA00004922"/>
    </source>
</evidence>
<protein>
    <recommendedName>
        <fullName evidence="8">alpha-1,2-Mannosidase</fullName>
        <ecNumber evidence="8">3.2.1.-</ecNumber>
    </recommendedName>
</protein>
<organism evidence="9 10">
    <name type="scientific">Lepeophtheirus salmonis</name>
    <name type="common">Salmon louse</name>
    <name type="synonym">Caligus salmonis</name>
    <dbReference type="NCBI Taxonomy" id="72036"/>
    <lineage>
        <taxon>Eukaryota</taxon>
        <taxon>Metazoa</taxon>
        <taxon>Ecdysozoa</taxon>
        <taxon>Arthropoda</taxon>
        <taxon>Crustacea</taxon>
        <taxon>Multicrustacea</taxon>
        <taxon>Hexanauplia</taxon>
        <taxon>Copepoda</taxon>
        <taxon>Siphonostomatoida</taxon>
        <taxon>Caligidae</taxon>
        <taxon>Lepeophtheirus</taxon>
    </lineage>
</organism>
<evidence type="ECO:0000256" key="4">
    <source>
        <dbReference type="ARBA" id="ARBA00022801"/>
    </source>
</evidence>
<evidence type="ECO:0000313" key="10">
    <source>
        <dbReference type="Proteomes" id="UP000675881"/>
    </source>
</evidence>